<evidence type="ECO:0000313" key="1">
    <source>
        <dbReference type="EMBL" id="OXC72471.1"/>
    </source>
</evidence>
<name>A0A226WMP3_CABSO</name>
<dbReference type="AlphaFoldDB" id="A0A226WMP3"/>
<comment type="caution">
    <text evidence="1">The sequence shown here is derived from an EMBL/GenBank/DDBJ whole genome shotgun (WGS) entry which is preliminary data.</text>
</comment>
<evidence type="ECO:0000313" key="2">
    <source>
        <dbReference type="Proteomes" id="UP000214720"/>
    </source>
</evidence>
<proteinExistence type="predicted"/>
<dbReference type="EMBL" id="MTHB01000276">
    <property type="protein sequence ID" value="OXC72471.1"/>
    <property type="molecule type" value="Genomic_DNA"/>
</dbReference>
<organism evidence="1 2">
    <name type="scientific">Caballeronia sordidicola</name>
    <name type="common">Burkholderia sordidicola</name>
    <dbReference type="NCBI Taxonomy" id="196367"/>
    <lineage>
        <taxon>Bacteria</taxon>
        <taxon>Pseudomonadati</taxon>
        <taxon>Pseudomonadota</taxon>
        <taxon>Betaproteobacteria</taxon>
        <taxon>Burkholderiales</taxon>
        <taxon>Burkholderiaceae</taxon>
        <taxon>Caballeronia</taxon>
    </lineage>
</organism>
<protein>
    <submittedName>
        <fullName evidence="1">Uncharacterized protein</fullName>
    </submittedName>
</protein>
<reference evidence="2" key="1">
    <citation type="submission" date="2017-01" db="EMBL/GenBank/DDBJ databases">
        <title>Genome Analysis of Deinococcus marmoris KOPRI26562.</title>
        <authorList>
            <person name="Kim J.H."/>
            <person name="Oh H.-M."/>
        </authorList>
    </citation>
    <scope>NUCLEOTIDE SEQUENCE [LARGE SCALE GENOMIC DNA]</scope>
    <source>
        <strain evidence="2">PAMC 26633</strain>
    </source>
</reference>
<accession>A0A226WMP3</accession>
<sequence>MATIMIVAIFISTLVSTSPEAGATRIVPIGFGTTAQSRLN</sequence>
<gene>
    <name evidence="1" type="ORF">BSU04_41835</name>
</gene>
<dbReference type="Proteomes" id="UP000214720">
    <property type="component" value="Unassembled WGS sequence"/>
</dbReference>